<dbReference type="EMBL" id="BAAABM010000052">
    <property type="protein sequence ID" value="GAA0358177.1"/>
    <property type="molecule type" value="Genomic_DNA"/>
</dbReference>
<organism evidence="1 2">
    <name type="scientific">Actinoallomurus spadix</name>
    <dbReference type="NCBI Taxonomy" id="79912"/>
    <lineage>
        <taxon>Bacteria</taxon>
        <taxon>Bacillati</taxon>
        <taxon>Actinomycetota</taxon>
        <taxon>Actinomycetes</taxon>
        <taxon>Streptosporangiales</taxon>
        <taxon>Thermomonosporaceae</taxon>
        <taxon>Actinoallomurus</taxon>
    </lineage>
</organism>
<protein>
    <recommendedName>
        <fullName evidence="3">Tail fiber assembly protein</fullName>
    </recommendedName>
</protein>
<evidence type="ECO:0000313" key="2">
    <source>
        <dbReference type="Proteomes" id="UP001501822"/>
    </source>
</evidence>
<evidence type="ECO:0008006" key="3">
    <source>
        <dbReference type="Google" id="ProtNLM"/>
    </source>
</evidence>
<keyword evidence="2" id="KW-1185">Reference proteome</keyword>
<dbReference type="RefSeq" id="WP_252811547.1">
    <property type="nucleotide sequence ID" value="NZ_BAAABM010000052.1"/>
</dbReference>
<name>A0ABP3H1B0_9ACTN</name>
<gene>
    <name evidence="1" type="ORF">GCM10010151_54830</name>
</gene>
<accession>A0ABP3H1B0</accession>
<reference evidence="2" key="1">
    <citation type="journal article" date="2019" name="Int. J. Syst. Evol. Microbiol.">
        <title>The Global Catalogue of Microorganisms (GCM) 10K type strain sequencing project: providing services to taxonomists for standard genome sequencing and annotation.</title>
        <authorList>
            <consortium name="The Broad Institute Genomics Platform"/>
            <consortium name="The Broad Institute Genome Sequencing Center for Infectious Disease"/>
            <person name="Wu L."/>
            <person name="Ma J."/>
        </authorList>
    </citation>
    <scope>NUCLEOTIDE SEQUENCE [LARGE SCALE GENOMIC DNA]</scope>
    <source>
        <strain evidence="2">JCM 3146</strain>
    </source>
</reference>
<proteinExistence type="predicted"/>
<sequence length="160" mass="18013">MARRPYWVEFPGATPDGFLVRDHNAQSLDRAIQDARLTLRWCNKSDGSPANDADVAVITNRDTGYRWILHRGSPIVEFQTPEMLAEQVANDQLEVYLSVEEAEVLADAAESADIRDRREAAVVKQAVEQIRYLASAVRESRRCADPDARVRGRGSLLSRF</sequence>
<dbReference type="Proteomes" id="UP001501822">
    <property type="component" value="Unassembled WGS sequence"/>
</dbReference>
<comment type="caution">
    <text evidence="1">The sequence shown here is derived from an EMBL/GenBank/DDBJ whole genome shotgun (WGS) entry which is preliminary data.</text>
</comment>
<evidence type="ECO:0000313" key="1">
    <source>
        <dbReference type="EMBL" id="GAA0358177.1"/>
    </source>
</evidence>